<feature type="signal peptide" evidence="2">
    <location>
        <begin position="1"/>
        <end position="18"/>
    </location>
</feature>
<gene>
    <name evidence="3" type="ORF">KIL84_019437</name>
</gene>
<evidence type="ECO:0000256" key="2">
    <source>
        <dbReference type="SAM" id="SignalP"/>
    </source>
</evidence>
<feature type="chain" id="PRO_5038614653" evidence="2">
    <location>
        <begin position="19"/>
        <end position="114"/>
    </location>
</feature>
<protein>
    <submittedName>
        <fullName evidence="3">Uncharacterized protein</fullName>
    </submittedName>
</protein>
<reference evidence="3" key="1">
    <citation type="submission" date="2021-09" db="EMBL/GenBank/DDBJ databases">
        <title>The genome of Mauremys mutica provides insights into the evolution of semi-aquatic lifestyle.</title>
        <authorList>
            <person name="Gong S."/>
            <person name="Gao Y."/>
        </authorList>
    </citation>
    <scope>NUCLEOTIDE SEQUENCE</scope>
    <source>
        <strain evidence="3">MM-2020</strain>
        <tissue evidence="3">Muscle</tissue>
    </source>
</reference>
<dbReference type="Proteomes" id="UP000827986">
    <property type="component" value="Unassembled WGS sequence"/>
</dbReference>
<keyword evidence="4" id="KW-1185">Reference proteome</keyword>
<proteinExistence type="predicted"/>
<dbReference type="AlphaFoldDB" id="A0A9D4BA09"/>
<dbReference type="EMBL" id="JAHDVG010000463">
    <property type="protein sequence ID" value="KAH1186688.1"/>
    <property type="molecule type" value="Genomic_DNA"/>
</dbReference>
<name>A0A9D4BA09_9SAUR</name>
<evidence type="ECO:0000256" key="1">
    <source>
        <dbReference type="SAM" id="MobiDB-lite"/>
    </source>
</evidence>
<organism evidence="3 4">
    <name type="scientific">Mauremys mutica</name>
    <name type="common">yellowpond turtle</name>
    <dbReference type="NCBI Taxonomy" id="74926"/>
    <lineage>
        <taxon>Eukaryota</taxon>
        <taxon>Metazoa</taxon>
        <taxon>Chordata</taxon>
        <taxon>Craniata</taxon>
        <taxon>Vertebrata</taxon>
        <taxon>Euteleostomi</taxon>
        <taxon>Archelosauria</taxon>
        <taxon>Testudinata</taxon>
        <taxon>Testudines</taxon>
        <taxon>Cryptodira</taxon>
        <taxon>Durocryptodira</taxon>
        <taxon>Testudinoidea</taxon>
        <taxon>Geoemydidae</taxon>
        <taxon>Geoemydinae</taxon>
        <taxon>Mauremys</taxon>
    </lineage>
</organism>
<keyword evidence="2" id="KW-0732">Signal</keyword>
<evidence type="ECO:0000313" key="4">
    <source>
        <dbReference type="Proteomes" id="UP000827986"/>
    </source>
</evidence>
<evidence type="ECO:0000313" key="3">
    <source>
        <dbReference type="EMBL" id="KAH1186688.1"/>
    </source>
</evidence>
<feature type="region of interest" description="Disordered" evidence="1">
    <location>
        <begin position="16"/>
        <end position="59"/>
    </location>
</feature>
<accession>A0A9D4BA09</accession>
<comment type="caution">
    <text evidence="3">The sequence shown here is derived from an EMBL/GenBank/DDBJ whole genome shotgun (WGS) entry which is preliminary data.</text>
</comment>
<sequence length="114" mass="13155">MVKLVLLLAGWESEVCSSSDPDLEPNPPSREGEENVAGILSRRLGTETATGKQKWIMSRSQEEGELDVEPWRWYFRPHTFPTCNWDYRELHSELLSLSGKLRFKRTCLPSPLHL</sequence>